<dbReference type="SUPFAM" id="SSF51621">
    <property type="entry name" value="Phosphoenolpyruvate/pyruvate domain"/>
    <property type="match status" value="1"/>
</dbReference>
<keyword evidence="12 17" id="KW-0460">Magnesium</keyword>
<comment type="caution">
    <text evidence="20">The sequence shown here is derived from an EMBL/GenBank/DDBJ whole genome shotgun (WGS) entry which is preliminary data.</text>
</comment>
<comment type="catalytic activity">
    <reaction evidence="17">
        <text>pyruvate + ATP = phosphoenolpyruvate + ADP + H(+)</text>
        <dbReference type="Rhea" id="RHEA:18157"/>
        <dbReference type="ChEBI" id="CHEBI:15361"/>
        <dbReference type="ChEBI" id="CHEBI:15378"/>
        <dbReference type="ChEBI" id="CHEBI:30616"/>
        <dbReference type="ChEBI" id="CHEBI:58702"/>
        <dbReference type="ChEBI" id="CHEBI:456216"/>
        <dbReference type="EC" id="2.7.1.40"/>
    </reaction>
</comment>
<evidence type="ECO:0000256" key="17">
    <source>
        <dbReference type="RuleBase" id="RU000504"/>
    </source>
</evidence>
<evidence type="ECO:0000313" key="20">
    <source>
        <dbReference type="EMBL" id="EMZ36511.1"/>
    </source>
</evidence>
<dbReference type="Gene3D" id="3.40.1380.20">
    <property type="entry name" value="Pyruvate kinase, C-terminal domain"/>
    <property type="match status" value="1"/>
</dbReference>
<dbReference type="Pfam" id="PF02887">
    <property type="entry name" value="PK_C"/>
    <property type="match status" value="1"/>
</dbReference>
<evidence type="ECO:0000256" key="1">
    <source>
        <dbReference type="ARBA" id="ARBA00001946"/>
    </source>
</evidence>
<evidence type="ECO:0000256" key="2">
    <source>
        <dbReference type="ARBA" id="ARBA00001958"/>
    </source>
</evidence>
<keyword evidence="14 17" id="KW-0324">Glycolysis</keyword>
<dbReference type="GO" id="GO:0030955">
    <property type="term" value="F:potassium ion binding"/>
    <property type="evidence" value="ECO:0007669"/>
    <property type="project" value="UniProtKB-UniRule"/>
</dbReference>
<dbReference type="GO" id="GO:0004743">
    <property type="term" value="F:pyruvate kinase activity"/>
    <property type="evidence" value="ECO:0007669"/>
    <property type="project" value="UniProtKB-UniRule"/>
</dbReference>
<dbReference type="EC" id="2.7.1.40" evidence="5 16"/>
<evidence type="ECO:0000256" key="10">
    <source>
        <dbReference type="ARBA" id="ARBA00022777"/>
    </source>
</evidence>
<feature type="domain" description="Pyruvate kinase barrel" evidence="18">
    <location>
        <begin position="2"/>
        <end position="322"/>
    </location>
</feature>
<keyword evidence="15 20" id="KW-0670">Pyruvate</keyword>
<reference evidence="20 21" key="1">
    <citation type="journal article" date="2014" name="Genome Announc.">
        <title>Draft genome sequences of the altered schaedler flora, a defined bacterial community from gnotobiotic mice.</title>
        <authorList>
            <person name="Wannemuehler M.J."/>
            <person name="Overstreet A.M."/>
            <person name="Ward D.V."/>
            <person name="Phillips G.J."/>
        </authorList>
    </citation>
    <scope>NUCLEOTIDE SEQUENCE [LARGE SCALE GENOMIC DNA]</scope>
    <source>
        <strain evidence="20 21">ASF492</strain>
    </source>
</reference>
<dbReference type="InterPro" id="IPR018209">
    <property type="entry name" value="Pyrv_Knase_AS"/>
</dbReference>
<dbReference type="InterPro" id="IPR015806">
    <property type="entry name" value="Pyrv_Knase_insert_dom_sf"/>
</dbReference>
<sequence>MTKTKIICTLGPATDQPGILDALIQEGMSVARFNFSHGNYEEHEKRLSALREARTRFQKPIAALLDTKGPEIRVKSFKKGKIELQPDQLFRLCYGDVEGNEEQVSITCQDLYKDVSVGKRILLDDGLIAMQVEAIEGKDIVCRVINGGVVSNNKGVNVPEVHLSLPYVSEKDKQDILFGIKKDFDFVAASFVRCADDVLQIRSILNENGGKNIEIISKIENREGVDNIDEIIAASDGIMIARGDMGVEIASEEVPVIQKMIIKKVYEAGKKVITATQMLDSMMKNPRPTRAETTDVANAIYDGTSAIMLSGETAAGKYPVESLQTMVRIATRTEQDIDYRKRFFGYDHKASTNITDAICHATCTTAHDLSASAILTVTKTGTSARMISRYRPGCQIIGCTMDEKVGRQLNLSWGVRPLLIMEENDVIELFNHSVNNARDYGFLKPGELVVITSGVPLGMAGTTNMIKVQTVQEPRKIATW</sequence>
<dbReference type="Gene3D" id="3.20.20.60">
    <property type="entry name" value="Phosphoenolpyruvate-binding domains"/>
    <property type="match status" value="1"/>
</dbReference>
<dbReference type="Proteomes" id="UP000012589">
    <property type="component" value="Unassembled WGS sequence"/>
</dbReference>
<dbReference type="NCBIfam" id="TIGR01064">
    <property type="entry name" value="pyruv_kin"/>
    <property type="match status" value="1"/>
</dbReference>
<evidence type="ECO:0000256" key="14">
    <source>
        <dbReference type="ARBA" id="ARBA00023152"/>
    </source>
</evidence>
<keyword evidence="11" id="KW-0067">ATP-binding</keyword>
<feature type="domain" description="Pyruvate kinase C-terminal" evidence="19">
    <location>
        <begin position="356"/>
        <end position="468"/>
    </location>
</feature>
<keyword evidence="9" id="KW-0547">Nucleotide-binding</keyword>
<evidence type="ECO:0000256" key="16">
    <source>
        <dbReference type="NCBIfam" id="TIGR01064"/>
    </source>
</evidence>
<dbReference type="AlphaFoldDB" id="N2B7Y5"/>
<dbReference type="PATRIC" id="fig|1235802.3.peg.945"/>
<keyword evidence="21" id="KW-1185">Reference proteome</keyword>
<dbReference type="Pfam" id="PF00224">
    <property type="entry name" value="PK"/>
    <property type="match status" value="1"/>
</dbReference>
<comment type="similarity">
    <text evidence="4 17">Belongs to the pyruvate kinase family.</text>
</comment>
<comment type="cofactor">
    <cofactor evidence="1">
        <name>Mg(2+)</name>
        <dbReference type="ChEBI" id="CHEBI:18420"/>
    </cofactor>
</comment>
<dbReference type="InterPro" id="IPR015793">
    <property type="entry name" value="Pyrv_Knase_brl"/>
</dbReference>
<evidence type="ECO:0000256" key="6">
    <source>
        <dbReference type="ARBA" id="ARBA00018587"/>
    </source>
</evidence>
<evidence type="ECO:0000256" key="9">
    <source>
        <dbReference type="ARBA" id="ARBA00022741"/>
    </source>
</evidence>
<dbReference type="HOGENOM" id="CLU_015439_0_2_9"/>
<keyword evidence="10 17" id="KW-0418">Kinase</keyword>
<proteinExistence type="inferred from homology"/>
<dbReference type="FunFam" id="2.40.33.10:FF:000001">
    <property type="entry name" value="Pyruvate kinase"/>
    <property type="match status" value="1"/>
</dbReference>
<dbReference type="GO" id="GO:0000287">
    <property type="term" value="F:magnesium ion binding"/>
    <property type="evidence" value="ECO:0007669"/>
    <property type="project" value="UniProtKB-UniRule"/>
</dbReference>
<dbReference type="InterPro" id="IPR001697">
    <property type="entry name" value="Pyr_Knase"/>
</dbReference>
<protein>
    <recommendedName>
        <fullName evidence="6 16">Pyruvate kinase</fullName>
        <ecNumber evidence="5 16">2.7.1.40</ecNumber>
    </recommendedName>
</protein>
<evidence type="ECO:0000256" key="5">
    <source>
        <dbReference type="ARBA" id="ARBA00012142"/>
    </source>
</evidence>
<dbReference type="InterPro" id="IPR011037">
    <property type="entry name" value="Pyrv_Knase-like_insert_dom_sf"/>
</dbReference>
<dbReference type="NCBIfam" id="NF004491">
    <property type="entry name" value="PRK05826.1"/>
    <property type="match status" value="1"/>
</dbReference>
<dbReference type="SUPFAM" id="SSF52935">
    <property type="entry name" value="PK C-terminal domain-like"/>
    <property type="match status" value="1"/>
</dbReference>
<evidence type="ECO:0000259" key="19">
    <source>
        <dbReference type="Pfam" id="PF02887"/>
    </source>
</evidence>
<evidence type="ECO:0000256" key="8">
    <source>
        <dbReference type="ARBA" id="ARBA00022723"/>
    </source>
</evidence>
<dbReference type="PROSITE" id="PS00110">
    <property type="entry name" value="PYRUVATE_KINASE"/>
    <property type="match status" value="1"/>
</dbReference>
<dbReference type="InterPro" id="IPR036918">
    <property type="entry name" value="Pyrv_Knase_C_sf"/>
</dbReference>
<dbReference type="NCBIfam" id="NF004978">
    <property type="entry name" value="PRK06354.1"/>
    <property type="match status" value="1"/>
</dbReference>
<dbReference type="GO" id="GO:0005524">
    <property type="term" value="F:ATP binding"/>
    <property type="evidence" value="ECO:0007669"/>
    <property type="project" value="UniProtKB-KW"/>
</dbReference>
<keyword evidence="8" id="KW-0479">Metal-binding</keyword>
<dbReference type="InterPro" id="IPR040442">
    <property type="entry name" value="Pyrv_kinase-like_dom_sf"/>
</dbReference>
<name>N2B7Y5_9FIRM</name>
<evidence type="ECO:0000313" key="21">
    <source>
        <dbReference type="Proteomes" id="UP000012589"/>
    </source>
</evidence>
<organism evidence="20 21">
    <name type="scientific">Eubacterium plexicaudatum ASF492</name>
    <dbReference type="NCBI Taxonomy" id="1235802"/>
    <lineage>
        <taxon>Bacteria</taxon>
        <taxon>Bacillati</taxon>
        <taxon>Bacillota</taxon>
        <taxon>Clostridia</taxon>
        <taxon>Eubacteriales</taxon>
        <taxon>Eubacteriaceae</taxon>
        <taxon>Eubacterium</taxon>
    </lineage>
</organism>
<accession>N2B7Y5</accession>
<keyword evidence="13" id="KW-0630">Potassium</keyword>
<dbReference type="STRING" id="1235802.C823_00879"/>
<evidence type="ECO:0000256" key="15">
    <source>
        <dbReference type="ARBA" id="ARBA00023317"/>
    </source>
</evidence>
<evidence type="ECO:0000256" key="3">
    <source>
        <dbReference type="ARBA" id="ARBA00004997"/>
    </source>
</evidence>
<dbReference type="FunFam" id="3.20.20.60:FF:000025">
    <property type="entry name" value="Pyruvate kinase"/>
    <property type="match status" value="1"/>
</dbReference>
<comment type="cofactor">
    <cofactor evidence="2">
        <name>K(+)</name>
        <dbReference type="ChEBI" id="CHEBI:29103"/>
    </cofactor>
</comment>
<evidence type="ECO:0000256" key="4">
    <source>
        <dbReference type="ARBA" id="ARBA00008663"/>
    </source>
</evidence>
<dbReference type="EMBL" id="AQFT01000023">
    <property type="protein sequence ID" value="EMZ36511.1"/>
    <property type="molecule type" value="Genomic_DNA"/>
</dbReference>
<dbReference type="InterPro" id="IPR015813">
    <property type="entry name" value="Pyrv/PenolPyrv_kinase-like_dom"/>
</dbReference>
<dbReference type="InterPro" id="IPR015795">
    <property type="entry name" value="Pyrv_Knase_C"/>
</dbReference>
<dbReference type="PANTHER" id="PTHR11817">
    <property type="entry name" value="PYRUVATE KINASE"/>
    <property type="match status" value="1"/>
</dbReference>
<evidence type="ECO:0000259" key="18">
    <source>
        <dbReference type="Pfam" id="PF00224"/>
    </source>
</evidence>
<evidence type="ECO:0000256" key="7">
    <source>
        <dbReference type="ARBA" id="ARBA00022679"/>
    </source>
</evidence>
<evidence type="ECO:0000256" key="11">
    <source>
        <dbReference type="ARBA" id="ARBA00022840"/>
    </source>
</evidence>
<evidence type="ECO:0000256" key="13">
    <source>
        <dbReference type="ARBA" id="ARBA00022958"/>
    </source>
</evidence>
<dbReference type="PRINTS" id="PR01050">
    <property type="entry name" value="PYRUVTKNASE"/>
</dbReference>
<comment type="pathway">
    <text evidence="3 17">Carbohydrate degradation; glycolysis; pyruvate from D-glyceraldehyde 3-phosphate: step 5/5.</text>
</comment>
<dbReference type="GO" id="GO:0016301">
    <property type="term" value="F:kinase activity"/>
    <property type="evidence" value="ECO:0007669"/>
    <property type="project" value="UniProtKB-KW"/>
</dbReference>
<dbReference type="Gene3D" id="2.40.33.10">
    <property type="entry name" value="PK beta-barrel domain-like"/>
    <property type="match status" value="1"/>
</dbReference>
<evidence type="ECO:0000256" key="12">
    <source>
        <dbReference type="ARBA" id="ARBA00022842"/>
    </source>
</evidence>
<dbReference type="UniPathway" id="UPA00109">
    <property type="reaction ID" value="UER00188"/>
</dbReference>
<dbReference type="SUPFAM" id="SSF50800">
    <property type="entry name" value="PK beta-barrel domain-like"/>
    <property type="match status" value="1"/>
</dbReference>
<keyword evidence="7 17" id="KW-0808">Transferase</keyword>
<dbReference type="eggNOG" id="COG0469">
    <property type="taxonomic scope" value="Bacteria"/>
</dbReference>
<gene>
    <name evidence="20" type="ORF">C823_00879</name>
</gene>